<protein>
    <submittedName>
        <fullName evidence="2">Uncharacterized protein</fullName>
    </submittedName>
</protein>
<evidence type="ECO:0000313" key="2">
    <source>
        <dbReference type="EMBL" id="RKO89935.1"/>
    </source>
</evidence>
<dbReference type="EMBL" id="KZ995809">
    <property type="protein sequence ID" value="RKO89935.1"/>
    <property type="molecule type" value="Genomic_DNA"/>
</dbReference>
<reference evidence="3" key="1">
    <citation type="journal article" date="2018" name="Nat. Microbiol.">
        <title>Leveraging single-cell genomics to expand the fungal tree of life.</title>
        <authorList>
            <person name="Ahrendt S.R."/>
            <person name="Quandt C.A."/>
            <person name="Ciobanu D."/>
            <person name="Clum A."/>
            <person name="Salamov A."/>
            <person name="Andreopoulos B."/>
            <person name="Cheng J.F."/>
            <person name="Woyke T."/>
            <person name="Pelin A."/>
            <person name="Henrissat B."/>
            <person name="Reynolds N.K."/>
            <person name="Benny G.L."/>
            <person name="Smith M.E."/>
            <person name="James T.Y."/>
            <person name="Grigoriev I.V."/>
        </authorList>
    </citation>
    <scope>NUCLEOTIDE SEQUENCE [LARGE SCALE GENOMIC DNA]</scope>
</reference>
<sequence length="261" mass="28158">MAFVHRDDVSRLCRGFDLMFKRLFARFAVRWAVKGPGSEDDDERALSDYEDEVDMETGEVDNTFACVRATSPASSPPPSEPDEDPPCPSDPENDADDDGDYVWAEMTAMLCHGDPVCIVSVIEAEDHGADGERGAGATSVADVVRAIAVRSALTVVNYLAFVQKALRKLASDLVDLPAGRVEPASSSSSSSASETEPQLLLITPSDVPASCCDRDRPRSDSADDTVRGLIFGLMNMMHRVFCELPFVHVGGAKKKEGWGGE</sequence>
<name>A0A4P9WDV7_9FUNG</name>
<feature type="region of interest" description="Disordered" evidence="1">
    <location>
        <begin position="68"/>
        <end position="99"/>
    </location>
</feature>
<accession>A0A4P9WDV7</accession>
<feature type="region of interest" description="Disordered" evidence="1">
    <location>
        <begin position="179"/>
        <end position="199"/>
    </location>
</feature>
<feature type="compositionally biased region" description="Acidic residues" evidence="1">
    <location>
        <begin position="80"/>
        <end position="99"/>
    </location>
</feature>
<proteinExistence type="predicted"/>
<keyword evidence="3" id="KW-1185">Reference proteome</keyword>
<gene>
    <name evidence="2" type="ORF">BDK51DRAFT_26960</name>
</gene>
<feature type="compositionally biased region" description="Low complexity" evidence="1">
    <location>
        <begin position="184"/>
        <end position="193"/>
    </location>
</feature>
<evidence type="ECO:0000313" key="3">
    <source>
        <dbReference type="Proteomes" id="UP000269721"/>
    </source>
</evidence>
<dbReference type="AlphaFoldDB" id="A0A4P9WDV7"/>
<evidence type="ECO:0000256" key="1">
    <source>
        <dbReference type="SAM" id="MobiDB-lite"/>
    </source>
</evidence>
<dbReference type="Proteomes" id="UP000269721">
    <property type="component" value="Unassembled WGS sequence"/>
</dbReference>
<organism evidence="2 3">
    <name type="scientific">Blyttiomyces helicus</name>
    <dbReference type="NCBI Taxonomy" id="388810"/>
    <lineage>
        <taxon>Eukaryota</taxon>
        <taxon>Fungi</taxon>
        <taxon>Fungi incertae sedis</taxon>
        <taxon>Chytridiomycota</taxon>
        <taxon>Chytridiomycota incertae sedis</taxon>
        <taxon>Chytridiomycetes</taxon>
        <taxon>Chytridiomycetes incertae sedis</taxon>
        <taxon>Blyttiomyces</taxon>
    </lineage>
</organism>